<keyword evidence="1" id="KW-0812">Transmembrane</keyword>
<organism evidence="2">
    <name type="scientific">Solanum lycopersicum</name>
    <name type="common">Tomato</name>
    <name type="synonym">Lycopersicon esculentum</name>
    <dbReference type="NCBI Taxonomy" id="4081"/>
    <lineage>
        <taxon>Eukaryota</taxon>
        <taxon>Viridiplantae</taxon>
        <taxon>Streptophyta</taxon>
        <taxon>Embryophyta</taxon>
        <taxon>Tracheophyta</taxon>
        <taxon>Spermatophyta</taxon>
        <taxon>Magnoliopsida</taxon>
        <taxon>eudicotyledons</taxon>
        <taxon>Gunneridae</taxon>
        <taxon>Pentapetalae</taxon>
        <taxon>asterids</taxon>
        <taxon>lamiids</taxon>
        <taxon>Solanales</taxon>
        <taxon>Solanaceae</taxon>
        <taxon>Solanoideae</taxon>
        <taxon>Solaneae</taxon>
        <taxon>Solanum</taxon>
        <taxon>Solanum subgen. Lycopersicon</taxon>
    </lineage>
</organism>
<accession>A0A3Q7GIU2</accession>
<dbReference type="InParanoid" id="A0A3Q7GIU2"/>
<name>A0A3Q7GIU2_SOLLC</name>
<keyword evidence="1" id="KW-0472">Membrane</keyword>
<feature type="transmembrane region" description="Helical" evidence="1">
    <location>
        <begin position="12"/>
        <end position="39"/>
    </location>
</feature>
<dbReference type="AlphaFoldDB" id="A0A3Q7GIU2"/>
<evidence type="ECO:0000256" key="1">
    <source>
        <dbReference type="SAM" id="Phobius"/>
    </source>
</evidence>
<evidence type="ECO:0000313" key="2">
    <source>
        <dbReference type="EnsemblPlants" id="Solyc05g023605.1.1"/>
    </source>
</evidence>
<keyword evidence="1" id="KW-1133">Transmembrane helix</keyword>
<dbReference type="Proteomes" id="UP000004994">
    <property type="component" value="Chromosome 5"/>
</dbReference>
<keyword evidence="3" id="KW-1185">Reference proteome</keyword>
<proteinExistence type="predicted"/>
<reference evidence="2" key="1">
    <citation type="journal article" date="2012" name="Nature">
        <title>The tomato genome sequence provides insights into fleshy fruit evolution.</title>
        <authorList>
            <consortium name="Tomato Genome Consortium"/>
        </authorList>
    </citation>
    <scope>NUCLEOTIDE SEQUENCE [LARGE SCALE GENOMIC DNA]</scope>
    <source>
        <strain evidence="2">cv. Heinz 1706</strain>
    </source>
</reference>
<sequence>MKRNLMFCISIYAQAFFLFFLFILTDIAFLFSGGSMFLFDRKVLLDFRKDRGRRRMVKETHEKMKDLKSFYDHSHEEEVTNELADKGLYCVGRGTGYRKGEGKGVVKWDVMRGIRGMRGKMRVGSALFELLEFFLTTRSLEGLRASQLACMVVSCHYLIGIWKVLQDFRRDGHYWRNKKVGETDFKSSVVLVKEAFF</sequence>
<reference evidence="2" key="2">
    <citation type="submission" date="2019-01" db="UniProtKB">
        <authorList>
            <consortium name="EnsemblPlants"/>
        </authorList>
    </citation>
    <scope>IDENTIFICATION</scope>
    <source>
        <strain evidence="2">cv. Heinz 1706</strain>
    </source>
</reference>
<dbReference type="Gramene" id="Solyc05g023605.1.1">
    <property type="protein sequence ID" value="Solyc05g023605.1.1"/>
    <property type="gene ID" value="Solyc05g023605.1"/>
</dbReference>
<dbReference type="EnsemblPlants" id="Solyc05g023605.1.1">
    <property type="protein sequence ID" value="Solyc05g023605.1.1"/>
    <property type="gene ID" value="Solyc05g023605.1"/>
</dbReference>
<protein>
    <submittedName>
        <fullName evidence="2">Uncharacterized protein</fullName>
    </submittedName>
</protein>
<evidence type="ECO:0000313" key="3">
    <source>
        <dbReference type="Proteomes" id="UP000004994"/>
    </source>
</evidence>